<organism evidence="2">
    <name type="scientific">Desulfofervidus auxilii</name>
    <dbReference type="NCBI Taxonomy" id="1621989"/>
    <lineage>
        <taxon>Bacteria</taxon>
        <taxon>Pseudomonadati</taxon>
        <taxon>Thermodesulfobacteriota</taxon>
        <taxon>Candidatus Desulfofervidia</taxon>
        <taxon>Candidatus Desulfofervidales</taxon>
        <taxon>Candidatus Desulfofervidaceae</taxon>
        <taxon>Candidatus Desulfofervidus</taxon>
    </lineage>
</organism>
<dbReference type="EMBL" id="DRBS01000291">
    <property type="protein sequence ID" value="HDD44746.1"/>
    <property type="molecule type" value="Genomic_DNA"/>
</dbReference>
<sequence>MMEQIDLKKLEEAAFSAIDELFSEEPELKDERILRLEEAILSLDWEFTHKDLNNLRLAIQELIETYDDKLNKAILSMMESITKFLIMSKELAPPETLTVLGKIAKIFRELNTLSFPEREKKAKVKEAYALFNRWREEITQIKKTKEEKEKKYEEPPKEIPVPAITERAVVEVKPEVPLDLSEKMVIDEKTFSHLKELVQSLKEDLQAEGKQVAFYFQKLETKISDVLKEIEQIYSRLVIIEDFKLEFDFLKQKLIELENKLKEEKIEVVEAKEKASLEEIKKEIEEIEKVSEVKEEEVKEEVIAEEPLEEMWPYVLVFSFGNKLIALPVENIANIYSISPKKAQKLKEKEKIYLKELKSFWHKLRKNMKGNLKNLKEKELEKMEVPVLSLSQSDEGSYNTAVLIESGEKYGVLFLGKIISKNTFLPEKGKKIEENEIEAEVEIPDKGIAYLVNPSYFFET</sequence>
<accession>A0A7C0Y3H4</accession>
<evidence type="ECO:0000256" key="1">
    <source>
        <dbReference type="SAM" id="Coils"/>
    </source>
</evidence>
<evidence type="ECO:0008006" key="3">
    <source>
        <dbReference type="Google" id="ProtNLM"/>
    </source>
</evidence>
<dbReference type="AlphaFoldDB" id="A0A7C0Y3H4"/>
<reference evidence="2" key="1">
    <citation type="journal article" date="2020" name="mSystems">
        <title>Genome- and Community-Level Interaction Insights into Carbon Utilization and Element Cycling Functions of Hydrothermarchaeota in Hydrothermal Sediment.</title>
        <authorList>
            <person name="Zhou Z."/>
            <person name="Liu Y."/>
            <person name="Xu W."/>
            <person name="Pan J."/>
            <person name="Luo Z.H."/>
            <person name="Li M."/>
        </authorList>
    </citation>
    <scope>NUCLEOTIDE SEQUENCE [LARGE SCALE GENOMIC DNA]</scope>
    <source>
        <strain evidence="2">HyVt-233</strain>
    </source>
</reference>
<keyword evidence="1" id="KW-0175">Coiled coil</keyword>
<protein>
    <recommendedName>
        <fullName evidence="3">CheW-like domain-containing protein</fullName>
    </recommendedName>
</protein>
<proteinExistence type="predicted"/>
<evidence type="ECO:0000313" key="2">
    <source>
        <dbReference type="EMBL" id="HDD44746.1"/>
    </source>
</evidence>
<comment type="caution">
    <text evidence="2">The sequence shown here is derived from an EMBL/GenBank/DDBJ whole genome shotgun (WGS) entry which is preliminary data.</text>
</comment>
<dbReference type="Proteomes" id="UP000886289">
    <property type="component" value="Unassembled WGS sequence"/>
</dbReference>
<feature type="coiled-coil region" evidence="1">
    <location>
        <begin position="240"/>
        <end position="300"/>
    </location>
</feature>
<name>A0A7C0Y3H4_DESA2</name>
<gene>
    <name evidence="2" type="ORF">ENG63_07805</name>
</gene>